<evidence type="ECO:0000313" key="11">
    <source>
        <dbReference type="Proteomes" id="UP000002300"/>
    </source>
</evidence>
<dbReference type="EMBL" id="CP000764">
    <property type="protein sequence ID" value="ABS22273.1"/>
    <property type="molecule type" value="Genomic_DNA"/>
</dbReference>
<protein>
    <recommendedName>
        <fullName evidence="8">Putative aliphatic sulfonates-binding protein</fullName>
    </recommendedName>
</protein>
<reference evidence="10 11" key="1">
    <citation type="journal article" date="2008" name="Chem. Biol. Interact.">
        <title>Extending the Bacillus cereus group genomics to putative food-borne pathogens of different toxicity.</title>
        <authorList>
            <person name="Lapidus A."/>
            <person name="Goltsman E."/>
            <person name="Auger S."/>
            <person name="Galleron N."/>
            <person name="Segurens B."/>
            <person name="Dossat C."/>
            <person name="Land M.L."/>
            <person name="Broussolle V."/>
            <person name="Brillard J."/>
            <person name="Guinebretiere M.H."/>
            <person name="Sanchis V."/>
            <person name="Nguen-The C."/>
            <person name="Lereclus D."/>
            <person name="Richardson P."/>
            <person name="Wincker P."/>
            <person name="Weissenbach J."/>
            <person name="Ehrlich S.D."/>
            <person name="Sorokin A."/>
        </authorList>
    </citation>
    <scope>NUCLEOTIDE SEQUENCE [LARGE SCALE GENOMIC DNA]</scope>
    <source>
        <strain evidence="11">DSM 22905 / CIP 110041 / 391-98 / NVH 391-98</strain>
    </source>
</reference>
<dbReference type="GO" id="GO:0042626">
    <property type="term" value="F:ATPase-coupled transmembrane transporter activity"/>
    <property type="evidence" value="ECO:0007669"/>
    <property type="project" value="InterPro"/>
</dbReference>
<dbReference type="Gene3D" id="3.40.190.10">
    <property type="entry name" value="Periplasmic binding protein-like II"/>
    <property type="match status" value="2"/>
</dbReference>
<dbReference type="KEGG" id="bcy:Bcer98_1999"/>
<dbReference type="GO" id="GO:0016020">
    <property type="term" value="C:membrane"/>
    <property type="evidence" value="ECO:0007669"/>
    <property type="project" value="InterPro"/>
</dbReference>
<proteinExistence type="inferred from homology"/>
<dbReference type="PANTHER" id="PTHR30024:SF42">
    <property type="entry name" value="ALIPHATIC SULFONATES-BINDING PROTEIN-RELATED"/>
    <property type="match status" value="1"/>
</dbReference>
<accession>A7GQ65</accession>
<evidence type="ECO:0000313" key="10">
    <source>
        <dbReference type="EMBL" id="ABS22273.1"/>
    </source>
</evidence>
<organism evidence="10 11">
    <name type="scientific">Bacillus cytotoxicus (strain DSM 22905 / CIP 110041 / 391-98 / NVH 391-98)</name>
    <dbReference type="NCBI Taxonomy" id="315749"/>
    <lineage>
        <taxon>Bacteria</taxon>
        <taxon>Bacillati</taxon>
        <taxon>Bacillota</taxon>
        <taxon>Bacilli</taxon>
        <taxon>Bacillales</taxon>
        <taxon>Bacillaceae</taxon>
        <taxon>Bacillus</taxon>
        <taxon>Bacillus cereus group</taxon>
    </lineage>
</organism>
<dbReference type="eggNOG" id="COG0715">
    <property type="taxonomic scope" value="Bacteria"/>
</dbReference>
<evidence type="ECO:0000256" key="4">
    <source>
        <dbReference type="ARBA" id="ARBA00022729"/>
    </source>
</evidence>
<comment type="similarity">
    <text evidence="2">Belongs to the bacterial solute-binding protein SsuA/TauA family.</text>
</comment>
<sequence length="331" mass="36972">MQNKKNILIYFTLGILLLLTGCQSKAVSEKNEKGDLTIQIGIQQGLSPLLLAQKKGWFEEEFEKVGVKVKWTEFQSGPPYFEAIASNRLDFGEVGNSPVISAQAANIEFTEIANTSYARKGTGILVKKDSKITSIKDLKGKKVAVAKGSSAFNLLYRALEKEGLDAKDVGVIQLQPDEAQPAFESGSVDAWAIWDPFISLHTLKKGAKVIVDGDTLNIPSPEFIVARTKFAKEHPELVVTFLKVYEKARVWQESHFEEAVNIYASAKKIDPEIVKEVFHHDKPILVPITKDIIKEQQKTADFQYKLHSIKKKIKPAEVVDNTYIEKALKSE</sequence>
<keyword evidence="3" id="KW-0813">Transport</keyword>
<evidence type="ECO:0000256" key="7">
    <source>
        <dbReference type="ARBA" id="ARBA00055538"/>
    </source>
</evidence>
<dbReference type="GeneID" id="33897297"/>
<dbReference type="RefSeq" id="WP_012094465.1">
    <property type="nucleotide sequence ID" value="NC_009674.1"/>
</dbReference>
<dbReference type="InterPro" id="IPR010067">
    <property type="entry name" value="ABC_SsuA_sub-bd"/>
</dbReference>
<keyword evidence="11" id="KW-1185">Reference proteome</keyword>
<evidence type="ECO:0000256" key="6">
    <source>
        <dbReference type="ARBA" id="ARBA00023288"/>
    </source>
</evidence>
<evidence type="ECO:0000256" key="8">
    <source>
        <dbReference type="ARBA" id="ARBA00070228"/>
    </source>
</evidence>
<dbReference type="SMART" id="SM00062">
    <property type="entry name" value="PBPb"/>
    <property type="match status" value="1"/>
</dbReference>
<comment type="function">
    <text evidence="7">Part of a binding-protein-dependent transport system for aliphatic sulfonates. Putative binding protein.</text>
</comment>
<keyword evidence="6" id="KW-0449">Lipoprotein</keyword>
<dbReference type="STRING" id="315749.Bcer98_1999"/>
<name>A7GQ65_BACCN</name>
<dbReference type="PROSITE" id="PS51257">
    <property type="entry name" value="PROKAR_LIPOPROTEIN"/>
    <property type="match status" value="1"/>
</dbReference>
<dbReference type="FunFam" id="3.40.190.10:FF:000050">
    <property type="entry name" value="Sulfonate ABC transporter substrate-binding protein"/>
    <property type="match status" value="1"/>
</dbReference>
<evidence type="ECO:0000259" key="9">
    <source>
        <dbReference type="SMART" id="SM00062"/>
    </source>
</evidence>
<dbReference type="NCBIfam" id="TIGR01728">
    <property type="entry name" value="SsuA_fam"/>
    <property type="match status" value="1"/>
</dbReference>
<dbReference type="AlphaFoldDB" id="A7GQ65"/>
<keyword evidence="4" id="KW-0732">Signal</keyword>
<dbReference type="HOGENOM" id="CLU_028871_2_2_9"/>
<dbReference type="GO" id="GO:0042597">
    <property type="term" value="C:periplasmic space"/>
    <property type="evidence" value="ECO:0007669"/>
    <property type="project" value="UniProtKB-SubCell"/>
</dbReference>
<dbReference type="PANTHER" id="PTHR30024">
    <property type="entry name" value="ALIPHATIC SULFONATES-BINDING PROTEIN-RELATED"/>
    <property type="match status" value="1"/>
</dbReference>
<evidence type="ECO:0000256" key="2">
    <source>
        <dbReference type="ARBA" id="ARBA00010742"/>
    </source>
</evidence>
<gene>
    <name evidence="10" type="ordered locus">Bcer98_1999</name>
</gene>
<dbReference type="SUPFAM" id="SSF53850">
    <property type="entry name" value="Periplasmic binding protein-like II"/>
    <property type="match status" value="1"/>
</dbReference>
<feature type="domain" description="Solute-binding protein family 3/N-terminal" evidence="9">
    <location>
        <begin position="37"/>
        <end position="259"/>
    </location>
</feature>
<dbReference type="Proteomes" id="UP000002300">
    <property type="component" value="Chromosome"/>
</dbReference>
<evidence type="ECO:0000256" key="3">
    <source>
        <dbReference type="ARBA" id="ARBA00022448"/>
    </source>
</evidence>
<evidence type="ECO:0000256" key="5">
    <source>
        <dbReference type="ARBA" id="ARBA00023139"/>
    </source>
</evidence>
<dbReference type="Pfam" id="PF09084">
    <property type="entry name" value="NMT1"/>
    <property type="match status" value="1"/>
</dbReference>
<dbReference type="InterPro" id="IPR001638">
    <property type="entry name" value="Solute-binding_3/MltF_N"/>
</dbReference>
<evidence type="ECO:0000256" key="1">
    <source>
        <dbReference type="ARBA" id="ARBA00004418"/>
    </source>
</evidence>
<dbReference type="InterPro" id="IPR015168">
    <property type="entry name" value="SsuA/THI5"/>
</dbReference>
<comment type="subcellular location">
    <subcellularLocation>
        <location evidence="1">Periplasm</location>
    </subcellularLocation>
</comment>
<keyword evidence="5" id="KW-0564">Palmitate</keyword>